<evidence type="ECO:0000313" key="1">
    <source>
        <dbReference type="EMBL" id="CAA9578158.1"/>
    </source>
</evidence>
<gene>
    <name evidence="1" type="ORF">AVDCRST_MAG19-3608</name>
</gene>
<name>A0A6J4VGX7_9BACT</name>
<sequence length="61" mass="6195">MTVAGYGSFIAGPVLVGSLAAATSLRTALLPLVGTTLGIALLARRVPDLGVDKRGGRSRME</sequence>
<dbReference type="AlphaFoldDB" id="A0A6J4VGX7"/>
<dbReference type="EMBL" id="CADCWL010000202">
    <property type="protein sequence ID" value="CAA9578158.1"/>
    <property type="molecule type" value="Genomic_DNA"/>
</dbReference>
<accession>A0A6J4VGX7</accession>
<reference evidence="1" key="1">
    <citation type="submission" date="2020-02" db="EMBL/GenBank/DDBJ databases">
        <authorList>
            <person name="Meier V. D."/>
        </authorList>
    </citation>
    <scope>NUCLEOTIDE SEQUENCE</scope>
    <source>
        <strain evidence="1">AVDCRST_MAG19</strain>
    </source>
</reference>
<organism evidence="1">
    <name type="scientific">uncultured Thermomicrobiales bacterium</name>
    <dbReference type="NCBI Taxonomy" id="1645740"/>
    <lineage>
        <taxon>Bacteria</taxon>
        <taxon>Pseudomonadati</taxon>
        <taxon>Thermomicrobiota</taxon>
        <taxon>Thermomicrobia</taxon>
        <taxon>Thermomicrobiales</taxon>
        <taxon>environmental samples</taxon>
    </lineage>
</organism>
<protein>
    <submittedName>
        <fullName evidence="1">Uncharacterized protein</fullName>
    </submittedName>
</protein>
<proteinExistence type="predicted"/>